<evidence type="ECO:0000259" key="2">
    <source>
        <dbReference type="Pfam" id="PF13203"/>
    </source>
</evidence>
<dbReference type="InterPro" id="IPR025154">
    <property type="entry name" value="Put_metallopeptidase_dom"/>
</dbReference>
<evidence type="ECO:0000256" key="1">
    <source>
        <dbReference type="SAM" id="MobiDB-lite"/>
    </source>
</evidence>
<evidence type="ECO:0000313" key="4">
    <source>
        <dbReference type="Proteomes" id="UP000648239"/>
    </source>
</evidence>
<dbReference type="InterPro" id="IPR036465">
    <property type="entry name" value="vWFA_dom_sf"/>
</dbReference>
<feature type="domain" description="Putative metallopeptidase" evidence="2">
    <location>
        <begin position="43"/>
        <end position="109"/>
    </location>
</feature>
<feature type="region of interest" description="Disordered" evidence="1">
    <location>
        <begin position="292"/>
        <end position="314"/>
    </location>
</feature>
<sequence length="485" mass="54831">MSFTRQQILEERLVGCLPAATFEMETLCRLASVQADCSVPSAAVTCEDQPRMLVNPEFVERYCKSDEHLFLLIMHELYHVILAHTRMYPRPDKAHNLAFDAIINAMLLREFTGPEYRGFFENLNPADEFPACLLRPPSGWPAEPRYNRRRKGAPTGADRMLQRLYLPEEPKNSVRPRIREDPMPAVQELVDLIRSGERLNSSGDLSDPVLLGDHRPEGEERDRQVMEDDLFADIVRDIVSRWPPPKVPIAGRDRGGKARDWFAALGPVPKPVQKVFSQVLRKVLGPLRGGMSRKAMATVPGPAGRNPIPSHRDRTAPARRMLGQTALLYNHQAPVRLRVPERPTRAHVYLDVSGSMINLLPYLTGLLLPYVHQRRAEVYQFSTVVEPLPRERLARGKLTTTGGTDINPVLEHLLQRPNIRKALVVTDGYTGRGRFDLVRKLQESGQTVHVVLPSELRWAKDLKSLATSITTLPPMLGVTPERRTR</sequence>
<proteinExistence type="predicted"/>
<protein>
    <recommendedName>
        <fullName evidence="2">Putative metallopeptidase domain-containing protein</fullName>
    </recommendedName>
</protein>
<accession>A0A8J7CMM7</accession>
<name>A0A8J7CMM7_9BACT</name>
<evidence type="ECO:0000313" key="3">
    <source>
        <dbReference type="EMBL" id="MBD3869598.1"/>
    </source>
</evidence>
<feature type="compositionally biased region" description="Basic and acidic residues" evidence="1">
    <location>
        <begin position="212"/>
        <end position="223"/>
    </location>
</feature>
<organism evidence="3 4">
    <name type="scientific">Candidatus Polarisedimenticola svalbardensis</name>
    <dbReference type="NCBI Taxonomy" id="2886004"/>
    <lineage>
        <taxon>Bacteria</taxon>
        <taxon>Pseudomonadati</taxon>
        <taxon>Acidobacteriota</taxon>
        <taxon>Candidatus Polarisedimenticolia</taxon>
        <taxon>Candidatus Polarisedimenticolales</taxon>
        <taxon>Candidatus Polarisedimenticolaceae</taxon>
        <taxon>Candidatus Polarisedimenticola</taxon>
    </lineage>
</organism>
<dbReference type="PANTHER" id="PTHR38730">
    <property type="entry name" value="SLL7028 PROTEIN"/>
    <property type="match status" value="1"/>
</dbReference>
<reference evidence="3 4" key="1">
    <citation type="submission" date="2020-08" db="EMBL/GenBank/DDBJ databases">
        <title>Acidobacteriota in marine sediments use diverse sulfur dissimilation pathways.</title>
        <authorList>
            <person name="Wasmund K."/>
        </authorList>
    </citation>
    <scope>NUCLEOTIDE SEQUENCE [LARGE SCALE GENOMIC DNA]</scope>
    <source>
        <strain evidence="3">MAG AM4</strain>
    </source>
</reference>
<dbReference type="Proteomes" id="UP000648239">
    <property type="component" value="Unassembled WGS sequence"/>
</dbReference>
<dbReference type="PANTHER" id="PTHR38730:SF1">
    <property type="entry name" value="SLL7028 PROTEIN"/>
    <property type="match status" value="1"/>
</dbReference>
<gene>
    <name evidence="3" type="ORF">IFK94_15870</name>
</gene>
<comment type="caution">
    <text evidence="3">The sequence shown here is derived from an EMBL/GenBank/DDBJ whole genome shotgun (WGS) entry which is preliminary data.</text>
</comment>
<dbReference type="AlphaFoldDB" id="A0A8J7CMM7"/>
<feature type="region of interest" description="Disordered" evidence="1">
    <location>
        <begin position="203"/>
        <end position="223"/>
    </location>
</feature>
<dbReference type="Pfam" id="PF13203">
    <property type="entry name" value="DUF2201_N"/>
    <property type="match status" value="1"/>
</dbReference>
<dbReference type="SUPFAM" id="SSF53300">
    <property type="entry name" value="vWA-like"/>
    <property type="match status" value="1"/>
</dbReference>
<dbReference type="EMBL" id="JACXWD010000123">
    <property type="protein sequence ID" value="MBD3869598.1"/>
    <property type="molecule type" value="Genomic_DNA"/>
</dbReference>